<dbReference type="InParanoid" id="A0A0C3G567"/>
<accession>A0A0C3G567</accession>
<organism evidence="1 2">
    <name type="scientific">Piloderma croceum (strain F 1598)</name>
    <dbReference type="NCBI Taxonomy" id="765440"/>
    <lineage>
        <taxon>Eukaryota</taxon>
        <taxon>Fungi</taxon>
        <taxon>Dikarya</taxon>
        <taxon>Basidiomycota</taxon>
        <taxon>Agaricomycotina</taxon>
        <taxon>Agaricomycetes</taxon>
        <taxon>Agaricomycetidae</taxon>
        <taxon>Atheliales</taxon>
        <taxon>Atheliaceae</taxon>
        <taxon>Piloderma</taxon>
    </lineage>
</organism>
<name>A0A0C3G567_PILCF</name>
<sequence length="66" mass="7520">MFRSMLQKLWNVVPSSYFKMGSNERSCEASCVWSVELNQGGCHHAGRHECVSKDPKLAQARNMTPY</sequence>
<reference evidence="1 2" key="1">
    <citation type="submission" date="2014-04" db="EMBL/GenBank/DDBJ databases">
        <authorList>
            <consortium name="DOE Joint Genome Institute"/>
            <person name="Kuo A."/>
            <person name="Tarkka M."/>
            <person name="Buscot F."/>
            <person name="Kohler A."/>
            <person name="Nagy L.G."/>
            <person name="Floudas D."/>
            <person name="Copeland A."/>
            <person name="Barry K.W."/>
            <person name="Cichocki N."/>
            <person name="Veneault-Fourrey C."/>
            <person name="LaButti K."/>
            <person name="Lindquist E.A."/>
            <person name="Lipzen A."/>
            <person name="Lundell T."/>
            <person name="Morin E."/>
            <person name="Murat C."/>
            <person name="Sun H."/>
            <person name="Tunlid A."/>
            <person name="Henrissat B."/>
            <person name="Grigoriev I.V."/>
            <person name="Hibbett D.S."/>
            <person name="Martin F."/>
            <person name="Nordberg H.P."/>
            <person name="Cantor M.N."/>
            <person name="Hua S.X."/>
        </authorList>
    </citation>
    <scope>NUCLEOTIDE SEQUENCE [LARGE SCALE GENOMIC DNA]</scope>
    <source>
        <strain evidence="1 2">F 1598</strain>
    </source>
</reference>
<dbReference type="EMBL" id="KN832984">
    <property type="protein sequence ID" value="KIM85781.1"/>
    <property type="molecule type" value="Genomic_DNA"/>
</dbReference>
<dbReference type="HOGENOM" id="CLU_2832043_0_0_1"/>
<protein>
    <submittedName>
        <fullName evidence="1">Uncharacterized protein</fullName>
    </submittedName>
</protein>
<gene>
    <name evidence="1" type="ORF">PILCRDRAFT_344379</name>
</gene>
<evidence type="ECO:0000313" key="1">
    <source>
        <dbReference type="EMBL" id="KIM85781.1"/>
    </source>
</evidence>
<evidence type="ECO:0000313" key="2">
    <source>
        <dbReference type="Proteomes" id="UP000054166"/>
    </source>
</evidence>
<dbReference type="AlphaFoldDB" id="A0A0C3G567"/>
<proteinExistence type="predicted"/>
<reference evidence="2" key="2">
    <citation type="submission" date="2015-01" db="EMBL/GenBank/DDBJ databases">
        <title>Evolutionary Origins and Diversification of the Mycorrhizal Mutualists.</title>
        <authorList>
            <consortium name="DOE Joint Genome Institute"/>
            <consortium name="Mycorrhizal Genomics Consortium"/>
            <person name="Kohler A."/>
            <person name="Kuo A."/>
            <person name="Nagy L.G."/>
            <person name="Floudas D."/>
            <person name="Copeland A."/>
            <person name="Barry K.W."/>
            <person name="Cichocki N."/>
            <person name="Veneault-Fourrey C."/>
            <person name="LaButti K."/>
            <person name="Lindquist E.A."/>
            <person name="Lipzen A."/>
            <person name="Lundell T."/>
            <person name="Morin E."/>
            <person name="Murat C."/>
            <person name="Riley R."/>
            <person name="Ohm R."/>
            <person name="Sun H."/>
            <person name="Tunlid A."/>
            <person name="Henrissat B."/>
            <person name="Grigoriev I.V."/>
            <person name="Hibbett D.S."/>
            <person name="Martin F."/>
        </authorList>
    </citation>
    <scope>NUCLEOTIDE SEQUENCE [LARGE SCALE GENOMIC DNA]</scope>
    <source>
        <strain evidence="2">F 1598</strain>
    </source>
</reference>
<keyword evidence="2" id="KW-1185">Reference proteome</keyword>
<dbReference type="Proteomes" id="UP000054166">
    <property type="component" value="Unassembled WGS sequence"/>
</dbReference>